<dbReference type="EMBL" id="JANCLU010000002">
    <property type="protein sequence ID" value="MCP8937370.1"/>
    <property type="molecule type" value="Genomic_DNA"/>
</dbReference>
<keyword evidence="5" id="KW-0464">Manganese</keyword>
<dbReference type="InterPro" id="IPR004843">
    <property type="entry name" value="Calcineurin-like_PHP"/>
</dbReference>
<dbReference type="Proteomes" id="UP001205890">
    <property type="component" value="Unassembled WGS sequence"/>
</dbReference>
<keyword evidence="2" id="KW-0997">Cell inner membrane</keyword>
<organism evidence="7 8">
    <name type="scientific">Alsobacter ponti</name>
    <dbReference type="NCBI Taxonomy" id="2962936"/>
    <lineage>
        <taxon>Bacteria</taxon>
        <taxon>Pseudomonadati</taxon>
        <taxon>Pseudomonadota</taxon>
        <taxon>Alphaproteobacteria</taxon>
        <taxon>Hyphomicrobiales</taxon>
        <taxon>Alsobacteraceae</taxon>
        <taxon>Alsobacter</taxon>
    </lineage>
</organism>
<sequence>MDDTATRHVRTLFVSDIHLGTRGCQPDLLLDFLKHHDADTIYLVGDIVDGWRLKAGWYWPQSHNDVVQKLLRKVRKGARVIYVPGNHDEFLRDYVGSNFGGIEIVEEAVHVTAAGQRILVLHGDKFDMVIRHAPWLAKFGDVAYDLAIWLSAHVSRARRRMGLPYWSFSAWSKGKVKRAVNFISAFQDAVVADAERHGVTSVLCGHIHQPAMERIRGVEYINTGDWVESCTAVAEHHDGRLELIRWTSPAHVEATLRPPRRLATAA</sequence>
<protein>
    <submittedName>
        <fullName evidence="7">UDP-2,3-diacylglucosamine diphosphatase</fullName>
    </submittedName>
</protein>
<evidence type="ECO:0000256" key="4">
    <source>
        <dbReference type="ARBA" id="ARBA00023136"/>
    </source>
</evidence>
<dbReference type="PANTHER" id="PTHR34990:SF2">
    <property type="entry name" value="BLL8164 PROTEIN"/>
    <property type="match status" value="1"/>
</dbReference>
<evidence type="ECO:0000313" key="7">
    <source>
        <dbReference type="EMBL" id="MCP8937370.1"/>
    </source>
</evidence>
<dbReference type="InterPro" id="IPR029052">
    <property type="entry name" value="Metallo-depent_PP-like"/>
</dbReference>
<dbReference type="CDD" id="cd07398">
    <property type="entry name" value="MPP_YbbF-LpxH"/>
    <property type="match status" value="1"/>
</dbReference>
<proteinExistence type="predicted"/>
<gene>
    <name evidence="7" type="ORF">NK718_02485</name>
</gene>
<keyword evidence="4" id="KW-0472">Membrane</keyword>
<dbReference type="RefSeq" id="WP_254738305.1">
    <property type="nucleotide sequence ID" value="NZ_JANCLU010000002.1"/>
</dbReference>
<evidence type="ECO:0000256" key="1">
    <source>
        <dbReference type="ARBA" id="ARBA00022475"/>
    </source>
</evidence>
<reference evidence="7 8" key="1">
    <citation type="submission" date="2022-07" db="EMBL/GenBank/DDBJ databases">
        <authorList>
            <person name="Li W.-J."/>
            <person name="Deng Q.-Q."/>
        </authorList>
    </citation>
    <scope>NUCLEOTIDE SEQUENCE [LARGE SCALE GENOMIC DNA]</scope>
    <source>
        <strain evidence="7 8">SYSU M60028</strain>
    </source>
</reference>
<keyword evidence="8" id="KW-1185">Reference proteome</keyword>
<dbReference type="Pfam" id="PF00149">
    <property type="entry name" value="Metallophos"/>
    <property type="match status" value="1"/>
</dbReference>
<feature type="domain" description="Calcineurin-like phosphoesterase" evidence="6">
    <location>
        <begin position="10"/>
        <end position="210"/>
    </location>
</feature>
<accession>A0ABT1L9F1</accession>
<name>A0ABT1L9F1_9HYPH</name>
<evidence type="ECO:0000256" key="5">
    <source>
        <dbReference type="ARBA" id="ARBA00023211"/>
    </source>
</evidence>
<keyword evidence="1" id="KW-1003">Cell membrane</keyword>
<evidence type="ECO:0000256" key="2">
    <source>
        <dbReference type="ARBA" id="ARBA00022519"/>
    </source>
</evidence>
<evidence type="ECO:0000256" key="3">
    <source>
        <dbReference type="ARBA" id="ARBA00022723"/>
    </source>
</evidence>
<dbReference type="PANTHER" id="PTHR34990">
    <property type="entry name" value="UDP-2,3-DIACYLGLUCOSAMINE HYDROLASE-RELATED"/>
    <property type="match status" value="1"/>
</dbReference>
<keyword evidence="3" id="KW-0479">Metal-binding</keyword>
<comment type="caution">
    <text evidence="7">The sequence shown here is derived from an EMBL/GenBank/DDBJ whole genome shotgun (WGS) entry which is preliminary data.</text>
</comment>
<dbReference type="Gene3D" id="3.60.21.10">
    <property type="match status" value="1"/>
</dbReference>
<evidence type="ECO:0000259" key="6">
    <source>
        <dbReference type="Pfam" id="PF00149"/>
    </source>
</evidence>
<dbReference type="SUPFAM" id="SSF56300">
    <property type="entry name" value="Metallo-dependent phosphatases"/>
    <property type="match status" value="1"/>
</dbReference>
<evidence type="ECO:0000313" key="8">
    <source>
        <dbReference type="Proteomes" id="UP001205890"/>
    </source>
</evidence>
<dbReference type="InterPro" id="IPR043461">
    <property type="entry name" value="LpxH-like"/>
</dbReference>